<reference evidence="1" key="2">
    <citation type="journal article" date="2015" name="Fish Shellfish Immunol.">
        <title>Early steps in the European eel (Anguilla anguilla)-Vibrio vulnificus interaction in the gills: Role of the RtxA13 toxin.</title>
        <authorList>
            <person name="Callol A."/>
            <person name="Pajuelo D."/>
            <person name="Ebbesson L."/>
            <person name="Teles M."/>
            <person name="MacKenzie S."/>
            <person name="Amaro C."/>
        </authorList>
    </citation>
    <scope>NUCLEOTIDE SEQUENCE</scope>
</reference>
<organism evidence="1">
    <name type="scientific">Anguilla anguilla</name>
    <name type="common">European freshwater eel</name>
    <name type="synonym">Muraena anguilla</name>
    <dbReference type="NCBI Taxonomy" id="7936"/>
    <lineage>
        <taxon>Eukaryota</taxon>
        <taxon>Metazoa</taxon>
        <taxon>Chordata</taxon>
        <taxon>Craniata</taxon>
        <taxon>Vertebrata</taxon>
        <taxon>Euteleostomi</taxon>
        <taxon>Actinopterygii</taxon>
        <taxon>Neopterygii</taxon>
        <taxon>Teleostei</taxon>
        <taxon>Anguilliformes</taxon>
        <taxon>Anguillidae</taxon>
        <taxon>Anguilla</taxon>
    </lineage>
</organism>
<sequence>MVSSFFFSDNFQRVCVVHIIS</sequence>
<accession>A0A0E9PR81</accession>
<name>A0A0E9PR81_ANGAN</name>
<evidence type="ECO:0000313" key="1">
    <source>
        <dbReference type="EMBL" id="JAH07136.1"/>
    </source>
</evidence>
<protein>
    <submittedName>
        <fullName evidence="1">Uncharacterized protein</fullName>
    </submittedName>
</protein>
<proteinExistence type="predicted"/>
<dbReference type="AlphaFoldDB" id="A0A0E9PR81"/>
<dbReference type="EMBL" id="GBXM01101441">
    <property type="protein sequence ID" value="JAH07136.1"/>
    <property type="molecule type" value="Transcribed_RNA"/>
</dbReference>
<reference evidence="1" key="1">
    <citation type="submission" date="2014-11" db="EMBL/GenBank/DDBJ databases">
        <authorList>
            <person name="Amaro Gonzalez C."/>
        </authorList>
    </citation>
    <scope>NUCLEOTIDE SEQUENCE</scope>
</reference>